<organism evidence="1 2">
    <name type="scientific">Flavobacterium pisciphilum</name>
    <dbReference type="NCBI Taxonomy" id="2893755"/>
    <lineage>
        <taxon>Bacteria</taxon>
        <taxon>Pseudomonadati</taxon>
        <taxon>Bacteroidota</taxon>
        <taxon>Flavobacteriia</taxon>
        <taxon>Flavobacteriales</taxon>
        <taxon>Flavobacteriaceae</taxon>
        <taxon>Flavobacterium</taxon>
    </lineage>
</organism>
<evidence type="ECO:0000313" key="1">
    <source>
        <dbReference type="EMBL" id="MCC9073331.1"/>
    </source>
</evidence>
<dbReference type="EMBL" id="JAJJMO010000001">
    <property type="protein sequence ID" value="MCC9073331.1"/>
    <property type="molecule type" value="Genomic_DNA"/>
</dbReference>
<dbReference type="RefSeq" id="WP_229990266.1">
    <property type="nucleotide sequence ID" value="NZ_JAJJMO010000001.1"/>
</dbReference>
<protein>
    <submittedName>
        <fullName evidence="1">Uncharacterized protein</fullName>
    </submittedName>
</protein>
<sequence>MKGSVDFLSREATLSVKIFLRDYKQTPLIVDFVTWDDPIIGHPLNFGFPLLKSLADEKEVVNLNRPKYIRECILHGLEKGWTGKNKLEPLDGLEMLANLGYDVSVLCIKKEDSAK</sequence>
<dbReference type="Proteomes" id="UP001430919">
    <property type="component" value="Unassembled WGS sequence"/>
</dbReference>
<comment type="caution">
    <text evidence="1">The sequence shown here is derived from an EMBL/GenBank/DDBJ whole genome shotgun (WGS) entry which is preliminary data.</text>
</comment>
<evidence type="ECO:0000313" key="2">
    <source>
        <dbReference type="Proteomes" id="UP001430919"/>
    </source>
</evidence>
<proteinExistence type="predicted"/>
<gene>
    <name evidence="1" type="ORF">LNQ49_17270</name>
</gene>
<name>A0ABS8MYS3_9FLAO</name>
<reference evidence="1" key="1">
    <citation type="submission" date="2021-11" db="EMBL/GenBank/DDBJ databases">
        <title>Description of novel Flavobacterium species.</title>
        <authorList>
            <person name="Saticioglu I.B."/>
            <person name="Ay H."/>
            <person name="Altun S."/>
            <person name="Duman M."/>
        </authorList>
    </citation>
    <scope>NUCLEOTIDE SEQUENCE</scope>
    <source>
        <strain evidence="1">F-65</strain>
    </source>
</reference>
<accession>A0ABS8MYS3</accession>
<keyword evidence="2" id="KW-1185">Reference proteome</keyword>